<dbReference type="OMA" id="CFYLACT"/>
<dbReference type="AlphaFoldDB" id="A0A1I3SH26"/>
<dbReference type="OrthoDB" id="258653at2157"/>
<dbReference type="PANTHER" id="PTHR11618">
    <property type="entry name" value="TRANSCRIPTION INITIATION FACTOR IIB-RELATED"/>
    <property type="match status" value="1"/>
</dbReference>
<sequence length="288" mass="31352">MPARYSDRSVLFYVGTEIERMGESLDATEETMIDGIRLCGDVRRAGYDYDSIDSVAGACFYLACTRQDEPISLPDIADHARKSRKNIQHLSAKLMSELDIQPTPVEPDTYLDDGIEEFGFTEDQAAECFELLERGKERNRHSGFAPTTVAGAILYAVAQKHGLDIRQRDVADFVNKTPVSIRKSYKSFLELADDVPVDVLPPQTIDEAIATVQTAFSEHPAVYADDARNIASDADVGDNASLAGVAGGAYLSVAQTHGEGLTASDVSPVLGVGSQTIAKYNKRFDYEG</sequence>
<dbReference type="GO" id="GO:0097550">
    <property type="term" value="C:transcription preinitiation complex"/>
    <property type="evidence" value="ECO:0007669"/>
    <property type="project" value="TreeGrafter"/>
</dbReference>
<name>A0A1I3SH26_9EURY</name>
<gene>
    <name evidence="4" type="ORF">SAMN05443661_14012</name>
</gene>
<evidence type="ECO:0000313" key="4">
    <source>
        <dbReference type="EMBL" id="SFJ56736.1"/>
    </source>
</evidence>
<organism evidence="4 5">
    <name type="scientific">Natronobacterium gregoryi</name>
    <dbReference type="NCBI Taxonomy" id="44930"/>
    <lineage>
        <taxon>Archaea</taxon>
        <taxon>Methanobacteriati</taxon>
        <taxon>Methanobacteriota</taxon>
        <taxon>Stenosarchaea group</taxon>
        <taxon>Halobacteria</taxon>
        <taxon>Halobacteriales</taxon>
        <taxon>Natrialbaceae</taxon>
        <taxon>Natronobacterium</taxon>
    </lineage>
</organism>
<evidence type="ECO:0000313" key="5">
    <source>
        <dbReference type="Proteomes" id="UP000182829"/>
    </source>
</evidence>
<dbReference type="InterPro" id="IPR013150">
    <property type="entry name" value="TFIIB_cyclin"/>
</dbReference>
<protein>
    <submittedName>
        <fullName evidence="4">Transcription initiation factor TFIIB</fullName>
    </submittedName>
</protein>
<keyword evidence="4" id="KW-0396">Initiation factor</keyword>
<feature type="domain" description="Transcription factor TFIIB cyclin-like" evidence="3">
    <location>
        <begin position="116"/>
        <end position="189"/>
    </location>
</feature>
<dbReference type="CDD" id="cd00043">
    <property type="entry name" value="CYCLIN_SF"/>
    <property type="match status" value="1"/>
</dbReference>
<dbReference type="Gene3D" id="1.10.472.10">
    <property type="entry name" value="Cyclin-like"/>
    <property type="match status" value="2"/>
</dbReference>
<dbReference type="InterPro" id="IPR000812">
    <property type="entry name" value="TFIIB"/>
</dbReference>
<dbReference type="InterPro" id="IPR036915">
    <property type="entry name" value="Cyclin-like_sf"/>
</dbReference>
<proteinExistence type="predicted"/>
<accession>A0A1I3SH26</accession>
<evidence type="ECO:0000256" key="1">
    <source>
        <dbReference type="ARBA" id="ARBA00023015"/>
    </source>
</evidence>
<dbReference type="PANTHER" id="PTHR11618:SF13">
    <property type="entry name" value="TRANSCRIPTION INITIATION FACTOR IIB"/>
    <property type="match status" value="1"/>
</dbReference>
<keyword evidence="4" id="KW-0648">Protein biosynthesis</keyword>
<dbReference type="Proteomes" id="UP000182829">
    <property type="component" value="Unassembled WGS sequence"/>
</dbReference>
<keyword evidence="2" id="KW-0804">Transcription</keyword>
<dbReference type="GeneID" id="14208516"/>
<reference evidence="4 5" key="1">
    <citation type="submission" date="2016-10" db="EMBL/GenBank/DDBJ databases">
        <authorList>
            <person name="de Groot N.N."/>
        </authorList>
    </citation>
    <scope>NUCLEOTIDE SEQUENCE [LARGE SCALE GENOMIC DNA]</scope>
    <source>
        <strain evidence="4 5">SP2</strain>
    </source>
</reference>
<dbReference type="EMBL" id="FORO01000040">
    <property type="protein sequence ID" value="SFJ56736.1"/>
    <property type="molecule type" value="Genomic_DNA"/>
</dbReference>
<evidence type="ECO:0000256" key="2">
    <source>
        <dbReference type="ARBA" id="ARBA00023163"/>
    </source>
</evidence>
<dbReference type="SUPFAM" id="SSF47954">
    <property type="entry name" value="Cyclin-like"/>
    <property type="match status" value="2"/>
</dbReference>
<dbReference type="RefSeq" id="WP_015233672.1">
    <property type="nucleotide sequence ID" value="NZ_FORO01000040.1"/>
</dbReference>
<dbReference type="Pfam" id="PF00382">
    <property type="entry name" value="TFIIB"/>
    <property type="match status" value="1"/>
</dbReference>
<evidence type="ECO:0000259" key="3">
    <source>
        <dbReference type="Pfam" id="PF00382"/>
    </source>
</evidence>
<dbReference type="GO" id="GO:0017025">
    <property type="term" value="F:TBP-class protein binding"/>
    <property type="evidence" value="ECO:0007669"/>
    <property type="project" value="InterPro"/>
</dbReference>
<dbReference type="PRINTS" id="PR00685">
    <property type="entry name" value="TIFACTORIIB"/>
</dbReference>
<dbReference type="GO" id="GO:0003743">
    <property type="term" value="F:translation initiation factor activity"/>
    <property type="evidence" value="ECO:0007669"/>
    <property type="project" value="UniProtKB-KW"/>
</dbReference>
<keyword evidence="1" id="KW-0805">Transcription regulation</keyword>
<dbReference type="GO" id="GO:0070897">
    <property type="term" value="P:transcription preinitiation complex assembly"/>
    <property type="evidence" value="ECO:0007669"/>
    <property type="project" value="InterPro"/>
</dbReference>